<evidence type="ECO:0008006" key="5">
    <source>
        <dbReference type="Google" id="ProtNLM"/>
    </source>
</evidence>
<gene>
    <name evidence="3" type="ORF">HUJ06_006142</name>
</gene>
<accession>A0A822YS68</accession>
<evidence type="ECO:0000256" key="1">
    <source>
        <dbReference type="SAM" id="Phobius"/>
    </source>
</evidence>
<feature type="signal peptide" evidence="2">
    <location>
        <begin position="1"/>
        <end position="23"/>
    </location>
</feature>
<keyword evidence="1" id="KW-1133">Transmembrane helix</keyword>
<keyword evidence="1" id="KW-0472">Membrane</keyword>
<keyword evidence="1" id="KW-0812">Transmembrane</keyword>
<feature type="transmembrane region" description="Helical" evidence="1">
    <location>
        <begin position="101"/>
        <end position="129"/>
    </location>
</feature>
<protein>
    <recommendedName>
        <fullName evidence="5">Transmembrane protein</fullName>
    </recommendedName>
</protein>
<keyword evidence="2" id="KW-0732">Signal</keyword>
<proteinExistence type="predicted"/>
<dbReference type="PANTHER" id="PTHR31414:SF16">
    <property type="entry name" value="TRANSMEMBRANE PROTEIN"/>
    <property type="match status" value="1"/>
</dbReference>
<dbReference type="PANTHER" id="PTHR31414">
    <property type="entry name" value="TRANSMEMBRANE PROTEIN DDB_G0292058"/>
    <property type="match status" value="1"/>
</dbReference>
<reference evidence="3 4" key="1">
    <citation type="journal article" date="2020" name="Mol. Biol. Evol.">
        <title>Distinct Expression and Methylation Patterns for Genes with Different Fates following a Single Whole-Genome Duplication in Flowering Plants.</title>
        <authorList>
            <person name="Shi T."/>
            <person name="Rahmani R.S."/>
            <person name="Gugger P.F."/>
            <person name="Wang M."/>
            <person name="Li H."/>
            <person name="Zhang Y."/>
            <person name="Li Z."/>
            <person name="Wang Q."/>
            <person name="Van de Peer Y."/>
            <person name="Marchal K."/>
            <person name="Chen J."/>
        </authorList>
    </citation>
    <scope>NUCLEOTIDE SEQUENCE [LARGE SCALE GENOMIC DNA]</scope>
    <source>
        <tissue evidence="3">Leaf</tissue>
    </source>
</reference>
<evidence type="ECO:0000313" key="3">
    <source>
        <dbReference type="EMBL" id="DAD35502.1"/>
    </source>
</evidence>
<dbReference type="AlphaFoldDB" id="A0A822YS68"/>
<sequence>MELFIAQITLFLLVFTSLTAISADSPNFQERRSRAFKKLILGEGSLGPWKTGPMQFAQAPGPAYIAPPEALVLAERRTRRPDLLRGFRRYGGGWDITNKHYWASVGFTGAAGFLLSSVWFVSFGFALIVHCCCKWGISVKNKGAGHSHRISLFLLLVFTCAAAVGCILLSVGQHEFRGEALDLLNYVLNQSDYTVQTLRNVTGFLSLAKTINVDQVILPSNVKDKLTS</sequence>
<dbReference type="InterPro" id="IPR040283">
    <property type="entry name" value="DDB_G0292058-like"/>
</dbReference>
<organism evidence="3 4">
    <name type="scientific">Nelumbo nucifera</name>
    <name type="common">Sacred lotus</name>
    <dbReference type="NCBI Taxonomy" id="4432"/>
    <lineage>
        <taxon>Eukaryota</taxon>
        <taxon>Viridiplantae</taxon>
        <taxon>Streptophyta</taxon>
        <taxon>Embryophyta</taxon>
        <taxon>Tracheophyta</taxon>
        <taxon>Spermatophyta</taxon>
        <taxon>Magnoliopsida</taxon>
        <taxon>Proteales</taxon>
        <taxon>Nelumbonaceae</taxon>
        <taxon>Nelumbo</taxon>
    </lineage>
</organism>
<comment type="caution">
    <text evidence="3">The sequence shown here is derived from an EMBL/GenBank/DDBJ whole genome shotgun (WGS) entry which is preliminary data.</text>
</comment>
<feature type="chain" id="PRO_5032540156" description="Transmembrane protein" evidence="2">
    <location>
        <begin position="24"/>
        <end position="228"/>
    </location>
</feature>
<evidence type="ECO:0000313" key="4">
    <source>
        <dbReference type="Proteomes" id="UP000607653"/>
    </source>
</evidence>
<dbReference type="Proteomes" id="UP000607653">
    <property type="component" value="Unassembled WGS sequence"/>
</dbReference>
<evidence type="ECO:0000256" key="2">
    <source>
        <dbReference type="SAM" id="SignalP"/>
    </source>
</evidence>
<keyword evidence="4" id="KW-1185">Reference proteome</keyword>
<name>A0A822YS68_NELNU</name>
<dbReference type="EMBL" id="DUZY01000004">
    <property type="protein sequence ID" value="DAD35502.1"/>
    <property type="molecule type" value="Genomic_DNA"/>
</dbReference>
<feature type="transmembrane region" description="Helical" evidence="1">
    <location>
        <begin position="150"/>
        <end position="171"/>
    </location>
</feature>